<gene>
    <name evidence="1" type="ORF">NBZ79_04065</name>
</gene>
<reference evidence="1" key="1">
    <citation type="submission" date="2022-06" db="EMBL/GenBank/DDBJ databases">
        <title>Sneathiella actinostolidae sp. nov., isolated from a sea anemonein the Western Pacific Ocean.</title>
        <authorList>
            <person name="Wei M.J."/>
        </authorList>
    </citation>
    <scope>NUCLEOTIDE SEQUENCE</scope>
    <source>
        <strain evidence="1">PHK-P5</strain>
    </source>
</reference>
<keyword evidence="2" id="KW-1185">Reference proteome</keyword>
<proteinExistence type="predicted"/>
<dbReference type="PROSITE" id="PS51257">
    <property type="entry name" value="PROKAR_LIPOPROTEIN"/>
    <property type="match status" value="1"/>
</dbReference>
<accession>A0ABY4W4M2</accession>
<evidence type="ECO:0000313" key="1">
    <source>
        <dbReference type="EMBL" id="USG62150.1"/>
    </source>
</evidence>
<protein>
    <recommendedName>
        <fullName evidence="3">Entericidin EcnAB</fullName>
    </recommendedName>
</protein>
<dbReference type="EMBL" id="CP098747">
    <property type="protein sequence ID" value="USG62150.1"/>
    <property type="molecule type" value="Genomic_DNA"/>
</dbReference>
<name>A0ABY4W4M2_9PROT</name>
<organism evidence="1 2">
    <name type="scientific">Sneathiella marina</name>
    <dbReference type="NCBI Taxonomy" id="2950108"/>
    <lineage>
        <taxon>Bacteria</taxon>
        <taxon>Pseudomonadati</taxon>
        <taxon>Pseudomonadota</taxon>
        <taxon>Alphaproteobacteria</taxon>
        <taxon>Sneathiellales</taxon>
        <taxon>Sneathiellaceae</taxon>
        <taxon>Sneathiella</taxon>
    </lineage>
</organism>
<dbReference type="RefSeq" id="WP_251935745.1">
    <property type="nucleotide sequence ID" value="NZ_CP098747.1"/>
</dbReference>
<sequence>MKLHRKLILSILVLSLAGFVSGCGNTWRGVKEDTSKTMDSAGDAVVKAGEKLKSE</sequence>
<evidence type="ECO:0000313" key="2">
    <source>
        <dbReference type="Proteomes" id="UP001056291"/>
    </source>
</evidence>
<evidence type="ECO:0008006" key="3">
    <source>
        <dbReference type="Google" id="ProtNLM"/>
    </source>
</evidence>
<dbReference type="Proteomes" id="UP001056291">
    <property type="component" value="Chromosome"/>
</dbReference>